<dbReference type="PROSITE" id="PS00584">
    <property type="entry name" value="PFKB_KINASES_2"/>
    <property type="match status" value="1"/>
</dbReference>
<dbReference type="CDD" id="cd01166">
    <property type="entry name" value="KdgK"/>
    <property type="match status" value="1"/>
</dbReference>
<name>A0A8J6TYI6_9FIRM</name>
<dbReference type="GO" id="GO:0016301">
    <property type="term" value="F:kinase activity"/>
    <property type="evidence" value="ECO:0007669"/>
    <property type="project" value="UniProtKB-KW"/>
</dbReference>
<dbReference type="InterPro" id="IPR029056">
    <property type="entry name" value="Ribokinase-like"/>
</dbReference>
<feature type="domain" description="Carbohydrate kinase PfkB" evidence="6">
    <location>
        <begin position="2"/>
        <end position="296"/>
    </location>
</feature>
<proteinExistence type="inferred from homology"/>
<comment type="similarity">
    <text evidence="1">Belongs to the carbohydrate kinase PfkB family.</text>
</comment>
<dbReference type="RefSeq" id="WP_154824625.1">
    <property type="nucleotide sequence ID" value="NZ_JACRTL010000001.1"/>
</dbReference>
<dbReference type="EMBL" id="JACRTL010000001">
    <property type="protein sequence ID" value="MBC8609897.1"/>
    <property type="molecule type" value="Genomic_DNA"/>
</dbReference>
<dbReference type="SUPFAM" id="SSF53613">
    <property type="entry name" value="Ribokinase-like"/>
    <property type="match status" value="1"/>
</dbReference>
<dbReference type="PANTHER" id="PTHR43085">
    <property type="entry name" value="HEXOKINASE FAMILY MEMBER"/>
    <property type="match status" value="1"/>
</dbReference>
<dbReference type="Pfam" id="PF00294">
    <property type="entry name" value="PfkB"/>
    <property type="match status" value="1"/>
</dbReference>
<accession>A0A8J6TYI6</accession>
<dbReference type="PANTHER" id="PTHR43085:SF1">
    <property type="entry name" value="PSEUDOURIDINE KINASE-RELATED"/>
    <property type="match status" value="1"/>
</dbReference>
<dbReference type="InterPro" id="IPR011611">
    <property type="entry name" value="PfkB_dom"/>
</dbReference>
<dbReference type="Proteomes" id="UP000632659">
    <property type="component" value="Unassembled WGS sequence"/>
</dbReference>
<gene>
    <name evidence="7" type="ORF">H8702_02025</name>
</gene>
<dbReference type="GO" id="GO:0005524">
    <property type="term" value="F:ATP binding"/>
    <property type="evidence" value="ECO:0007669"/>
    <property type="project" value="UniProtKB-KW"/>
</dbReference>
<evidence type="ECO:0000256" key="3">
    <source>
        <dbReference type="ARBA" id="ARBA00022741"/>
    </source>
</evidence>
<keyword evidence="2" id="KW-0808">Transferase</keyword>
<evidence type="ECO:0000256" key="4">
    <source>
        <dbReference type="ARBA" id="ARBA00022777"/>
    </source>
</evidence>
<evidence type="ECO:0000256" key="1">
    <source>
        <dbReference type="ARBA" id="ARBA00010688"/>
    </source>
</evidence>
<evidence type="ECO:0000313" key="8">
    <source>
        <dbReference type="Proteomes" id="UP000632659"/>
    </source>
</evidence>
<protein>
    <submittedName>
        <fullName evidence="7">Sugar kinase</fullName>
    </submittedName>
</protein>
<comment type="caution">
    <text evidence="7">The sequence shown here is derived from an EMBL/GenBank/DDBJ whole genome shotgun (WGS) entry which is preliminary data.</text>
</comment>
<dbReference type="InterPro" id="IPR050306">
    <property type="entry name" value="PfkB_Carbo_kinase"/>
</dbReference>
<keyword evidence="8" id="KW-1185">Reference proteome</keyword>
<evidence type="ECO:0000256" key="2">
    <source>
        <dbReference type="ARBA" id="ARBA00022679"/>
    </source>
</evidence>
<evidence type="ECO:0000259" key="6">
    <source>
        <dbReference type="Pfam" id="PF00294"/>
    </source>
</evidence>
<reference evidence="7" key="1">
    <citation type="submission" date="2020-08" db="EMBL/GenBank/DDBJ databases">
        <title>Genome public.</title>
        <authorList>
            <person name="Liu C."/>
            <person name="Sun Q."/>
        </authorList>
    </citation>
    <scope>NUCLEOTIDE SEQUENCE</scope>
    <source>
        <strain evidence="7">NSJ-15</strain>
    </source>
</reference>
<sequence length="317" mass="33940">MPDIVTIGEILVEIMAQEKGQTFLKPGMFCGPYPSGAPAIFADQAARMGVSCGIISRVGNDPFGALNLKRLEADGVDISQVITDPDRLTGIAFVTYHHDGEREFIYHFKDSAIGNVQPEEIDRQYISSAKYLHIMGCSLLAAPQIARAIAIGVEVAAENGVSVSFDPNIRPELMRDQETKEIFMRVLCQADLVLTGAGELKQVTGSQTVEEGAKKLLCRAQTVVVKNGNRDTAVYGRKKQFIVPPFPACETDPTGAGDCFDGAFLAALVQGCGLEEAAKMGCAAGALAVQKRGPMEGASYLSEIQALIDRNNKGGRL</sequence>
<evidence type="ECO:0000313" key="7">
    <source>
        <dbReference type="EMBL" id="MBC8609897.1"/>
    </source>
</evidence>
<dbReference type="AlphaFoldDB" id="A0A8J6TYI6"/>
<dbReference type="InterPro" id="IPR002173">
    <property type="entry name" value="Carboh/pur_kinase_PfkB_CS"/>
</dbReference>
<organism evidence="7 8">
    <name type="scientific">Massiliimalia timonensis</name>
    <dbReference type="NCBI Taxonomy" id="1987501"/>
    <lineage>
        <taxon>Bacteria</taxon>
        <taxon>Bacillati</taxon>
        <taxon>Bacillota</taxon>
        <taxon>Clostridia</taxon>
        <taxon>Eubacteriales</taxon>
        <taxon>Oscillospiraceae</taxon>
        <taxon>Massiliimalia</taxon>
    </lineage>
</organism>
<keyword evidence="4 7" id="KW-0418">Kinase</keyword>
<evidence type="ECO:0000256" key="5">
    <source>
        <dbReference type="ARBA" id="ARBA00022840"/>
    </source>
</evidence>
<keyword evidence="3" id="KW-0547">Nucleotide-binding</keyword>
<dbReference type="Gene3D" id="3.40.1190.20">
    <property type="match status" value="1"/>
</dbReference>
<keyword evidence="5" id="KW-0067">ATP-binding</keyword>